<dbReference type="PROSITE" id="PS00098">
    <property type="entry name" value="THIOLASE_1"/>
    <property type="match status" value="1"/>
</dbReference>
<dbReference type="RefSeq" id="WP_123658942.1">
    <property type="nucleotide sequence ID" value="NZ_AYKG01000044.1"/>
</dbReference>
<dbReference type="InterPro" id="IPR020617">
    <property type="entry name" value="Thiolase_C"/>
</dbReference>
<dbReference type="PROSITE" id="PS00737">
    <property type="entry name" value="THIOLASE_2"/>
    <property type="match status" value="1"/>
</dbReference>
<dbReference type="GO" id="GO:0044281">
    <property type="term" value="P:small molecule metabolic process"/>
    <property type="evidence" value="ECO:0007669"/>
    <property type="project" value="UniProtKB-ARBA"/>
</dbReference>
<sequence>MTEEVIIAGAYRTAIGRLSGTLAGMSGVDMGSALIRQSLARLDLAPDAVDSVILGQVLTAGAGQNPARQSTIRAGLAQSVPAVTVNQVCGSGLAAIMMAAREVALGESRLVIAGGQESMSQAPHLLPGSRSGHRMGDWPLVDAMIQDGLWDAFNDYHMGQTAENVARKYRISRAEQDAFAAGSQQRAEEAAKHGVFESEILSLSVPQKRGDAIGFARDESPRPGVSAERLAELEPAFTRDGTVTAGNASGLNDGAAVVVVTTRAEAERQGLVPLARIASYASVGVDPALMGIGPVPASQACLARAGWQVADLDRIELNEAFAAQAIAVNRQMDWPEDRLNVNGGAIALGHPIGASGTRIVVSLLHELRRSDMTRGLASLCVGGGHGLAMAFERLS</sequence>
<dbReference type="PIRSF" id="PIRSF000429">
    <property type="entry name" value="Ac-CoA_Ac_transf"/>
    <property type="match status" value="1"/>
</dbReference>
<keyword evidence="2 5" id="KW-0808">Transferase</keyword>
<dbReference type="Pfam" id="PF00108">
    <property type="entry name" value="Thiolase_N"/>
    <property type="match status" value="1"/>
</dbReference>
<dbReference type="PANTHER" id="PTHR18919">
    <property type="entry name" value="ACETYL-COA C-ACYLTRANSFERASE"/>
    <property type="match status" value="1"/>
</dbReference>
<evidence type="ECO:0000313" key="8">
    <source>
        <dbReference type="EMBL" id="ROO25806.1"/>
    </source>
</evidence>
<organism evidence="8 9">
    <name type="scientific">Salinisphaera japonica YTM-1</name>
    <dbReference type="NCBI Taxonomy" id="1209778"/>
    <lineage>
        <taxon>Bacteria</taxon>
        <taxon>Pseudomonadati</taxon>
        <taxon>Pseudomonadota</taxon>
        <taxon>Gammaproteobacteria</taxon>
        <taxon>Salinisphaerales</taxon>
        <taxon>Salinisphaeraceae</taxon>
        <taxon>Salinisphaera</taxon>
    </lineage>
</organism>
<dbReference type="SUPFAM" id="SSF53901">
    <property type="entry name" value="Thiolase-like"/>
    <property type="match status" value="2"/>
</dbReference>
<dbReference type="EC" id="2.3.1.9" evidence="8"/>
<evidence type="ECO:0000256" key="5">
    <source>
        <dbReference type="RuleBase" id="RU003557"/>
    </source>
</evidence>
<dbReference type="FunFam" id="3.40.47.10:FF:000010">
    <property type="entry name" value="Acetyl-CoA acetyltransferase (Thiolase)"/>
    <property type="match status" value="1"/>
</dbReference>
<dbReference type="CDD" id="cd00751">
    <property type="entry name" value="thiolase"/>
    <property type="match status" value="1"/>
</dbReference>
<accession>A0A423PJN1</accession>
<dbReference type="Gene3D" id="3.40.47.10">
    <property type="match status" value="2"/>
</dbReference>
<dbReference type="Proteomes" id="UP000285310">
    <property type="component" value="Unassembled WGS sequence"/>
</dbReference>
<dbReference type="InterPro" id="IPR002155">
    <property type="entry name" value="Thiolase"/>
</dbReference>
<dbReference type="OrthoDB" id="1402717at2"/>
<dbReference type="InterPro" id="IPR020613">
    <property type="entry name" value="Thiolase_CS"/>
</dbReference>
<evidence type="ECO:0000256" key="2">
    <source>
        <dbReference type="ARBA" id="ARBA00022679"/>
    </source>
</evidence>
<feature type="active site" description="Proton acceptor" evidence="4">
    <location>
        <position position="350"/>
    </location>
</feature>
<feature type="domain" description="Thiolase C-terminal" evidence="7">
    <location>
        <begin position="273"/>
        <end position="393"/>
    </location>
</feature>
<dbReference type="InParanoid" id="A0A423PJN1"/>
<dbReference type="NCBIfam" id="TIGR01930">
    <property type="entry name" value="AcCoA-C-Actrans"/>
    <property type="match status" value="1"/>
</dbReference>
<dbReference type="Pfam" id="PF02803">
    <property type="entry name" value="Thiolase_C"/>
    <property type="match status" value="1"/>
</dbReference>
<dbReference type="PANTHER" id="PTHR18919:SF107">
    <property type="entry name" value="ACETYL-COA ACETYLTRANSFERASE, CYTOSOLIC"/>
    <property type="match status" value="1"/>
</dbReference>
<dbReference type="AlphaFoldDB" id="A0A423PJN1"/>
<evidence type="ECO:0000259" key="6">
    <source>
        <dbReference type="Pfam" id="PF00108"/>
    </source>
</evidence>
<comment type="caution">
    <text evidence="8">The sequence shown here is derived from an EMBL/GenBank/DDBJ whole genome shotgun (WGS) entry which is preliminary data.</text>
</comment>
<evidence type="ECO:0000256" key="3">
    <source>
        <dbReference type="ARBA" id="ARBA00023315"/>
    </source>
</evidence>
<dbReference type="InterPro" id="IPR020616">
    <property type="entry name" value="Thiolase_N"/>
</dbReference>
<gene>
    <name evidence="8" type="ORF">SAJA_12325</name>
</gene>
<name>A0A423PJN1_9GAMM</name>
<dbReference type="GO" id="GO:0003985">
    <property type="term" value="F:acetyl-CoA C-acetyltransferase activity"/>
    <property type="evidence" value="ECO:0007669"/>
    <property type="project" value="UniProtKB-EC"/>
</dbReference>
<dbReference type="InterPro" id="IPR020610">
    <property type="entry name" value="Thiolase_AS"/>
</dbReference>
<keyword evidence="3 5" id="KW-0012">Acyltransferase</keyword>
<feature type="domain" description="Thiolase N-terminal" evidence="6">
    <location>
        <begin position="5"/>
        <end position="263"/>
    </location>
</feature>
<reference evidence="8 9" key="1">
    <citation type="submission" date="2013-10" db="EMBL/GenBank/DDBJ databases">
        <title>Salinisphaera japonica YTM-1 Genome Sequencing.</title>
        <authorList>
            <person name="Lai Q."/>
            <person name="Li C."/>
            <person name="Shao Z."/>
        </authorList>
    </citation>
    <scope>NUCLEOTIDE SEQUENCE [LARGE SCALE GENOMIC DNA]</scope>
    <source>
        <strain evidence="8 9">YTM-1</strain>
    </source>
</reference>
<dbReference type="EMBL" id="AYKG01000044">
    <property type="protein sequence ID" value="ROO25806.1"/>
    <property type="molecule type" value="Genomic_DNA"/>
</dbReference>
<keyword evidence="9" id="KW-1185">Reference proteome</keyword>
<dbReference type="InterPro" id="IPR020615">
    <property type="entry name" value="Thiolase_acyl_enz_int_AS"/>
</dbReference>
<feature type="active site" description="Proton acceptor" evidence="4">
    <location>
        <position position="380"/>
    </location>
</feature>
<proteinExistence type="inferred from homology"/>
<comment type="similarity">
    <text evidence="1 5">Belongs to the thiolase-like superfamily. Thiolase family.</text>
</comment>
<protein>
    <submittedName>
        <fullName evidence="8">Acetyl-CoA acetyltransferase</fullName>
        <ecNumber evidence="8">2.3.1.9</ecNumber>
    </submittedName>
</protein>
<evidence type="ECO:0000259" key="7">
    <source>
        <dbReference type="Pfam" id="PF02803"/>
    </source>
</evidence>
<dbReference type="PROSITE" id="PS00099">
    <property type="entry name" value="THIOLASE_3"/>
    <property type="match status" value="1"/>
</dbReference>
<evidence type="ECO:0000256" key="4">
    <source>
        <dbReference type="PIRSR" id="PIRSR000429-1"/>
    </source>
</evidence>
<evidence type="ECO:0000313" key="9">
    <source>
        <dbReference type="Proteomes" id="UP000285310"/>
    </source>
</evidence>
<feature type="active site" description="Acyl-thioester intermediate" evidence="4">
    <location>
        <position position="89"/>
    </location>
</feature>
<dbReference type="FunCoup" id="A0A423PJN1">
    <property type="interactions" value="461"/>
</dbReference>
<evidence type="ECO:0000256" key="1">
    <source>
        <dbReference type="ARBA" id="ARBA00010982"/>
    </source>
</evidence>
<dbReference type="InterPro" id="IPR016039">
    <property type="entry name" value="Thiolase-like"/>
</dbReference>